<evidence type="ECO:0000313" key="14">
    <source>
        <dbReference type="EMBL" id="MFC3832082.1"/>
    </source>
</evidence>
<dbReference type="InterPro" id="IPR001173">
    <property type="entry name" value="Glyco_trans_2-like"/>
</dbReference>
<evidence type="ECO:0000256" key="8">
    <source>
        <dbReference type="ARBA" id="ARBA00022824"/>
    </source>
</evidence>
<name>A0ABV7Z3X5_9DEIO</name>
<keyword evidence="7" id="KW-0812">Transmembrane</keyword>
<dbReference type="Proteomes" id="UP001595803">
    <property type="component" value="Unassembled WGS sequence"/>
</dbReference>
<comment type="caution">
    <text evidence="14">The sequence shown here is derived from an EMBL/GenBank/DDBJ whole genome shotgun (WGS) entry which is preliminary data.</text>
</comment>
<dbReference type="SUPFAM" id="SSF53756">
    <property type="entry name" value="UDP-Glycosyltransferase/glycogen phosphorylase"/>
    <property type="match status" value="1"/>
</dbReference>
<dbReference type="PANTHER" id="PTHR10859">
    <property type="entry name" value="GLYCOSYL TRANSFERASE"/>
    <property type="match status" value="1"/>
</dbReference>
<dbReference type="EC" id="2.4.1.117" evidence="4"/>
<evidence type="ECO:0000256" key="3">
    <source>
        <dbReference type="ARBA" id="ARBA00006739"/>
    </source>
</evidence>
<evidence type="ECO:0000256" key="7">
    <source>
        <dbReference type="ARBA" id="ARBA00022692"/>
    </source>
</evidence>
<evidence type="ECO:0000256" key="4">
    <source>
        <dbReference type="ARBA" id="ARBA00012583"/>
    </source>
</evidence>
<evidence type="ECO:0000256" key="11">
    <source>
        <dbReference type="ARBA" id="ARBA00023136"/>
    </source>
</evidence>
<dbReference type="SUPFAM" id="SSF53448">
    <property type="entry name" value="Nucleotide-diphospho-sugar transferases"/>
    <property type="match status" value="1"/>
</dbReference>
<keyword evidence="9" id="KW-0735">Signal-anchor</keyword>
<dbReference type="PANTHER" id="PTHR10859:SF91">
    <property type="entry name" value="DOLICHYL-PHOSPHATE BETA-GLUCOSYLTRANSFERASE"/>
    <property type="match status" value="1"/>
</dbReference>
<keyword evidence="6 14" id="KW-0808">Transferase</keyword>
<gene>
    <name evidence="14" type="ORF">ACFOSB_04370</name>
</gene>
<dbReference type="InterPro" id="IPR029044">
    <property type="entry name" value="Nucleotide-diphossugar_trans"/>
</dbReference>
<sequence length="653" mass="70880">MSYAEFERWRDTPLPHVTLSIVIPAYNEAERMLPTLAAFAVAVSGLNEPWELILSDDGSRDGTATLARGLGWANLRVIEHANTGKGGAVRRGVLASRGDLVLFADADNSTPIEELPRLIAQIRAGAHIAVGSRAAGGAVEAGKSVLRRAVSGTLRSITQFSTGVRLQDTQCGFKLFRGEVARDLFRRQRMDGFSFDLELLYLAARDGLRVDEVPVMWVDAPDSKVDPIRDGLKFLRDIVQIRRVHARRAPETGGGLHIAVVSAYPPGRRSLNEYGLHLSRVLAEKPEVSHVTVIADRLPADRAGQAIADAPNVRRVWAFNDPLSVVKVLWALRRARPDAVIFNLQMASFGDRRVPAALGLLTPMFARLSGLPTITLLHNLFETVDLDTAGFGGHPLKTAVTQAFGRVFTRALLASTLVATTMPRYVKLLRERYGAQNVFLAPHGTFQIPQPPEPLPLLPTVMAFGKFGTYKRVEVLLDAHEILLGRNPQVRLVIAGSDTPNAPGYLEDVRQRYAHLPNVTFTGYVAEDAVAGVFSGATVVAFPYSATTGSSGVLHQAGEFGRGAVMPRIGDLADLIEEEGYRAEYFTPDDPASLADALWRVLSDPRHAAALGEANWRVASGLPLADVADWYLLHLESLVDHPATTAGPRGANA</sequence>
<accession>A0ABV7Z3X5</accession>
<keyword evidence="15" id="KW-1185">Reference proteome</keyword>
<keyword evidence="11" id="KW-0472">Membrane</keyword>
<comment type="pathway">
    <text evidence="2">Protein modification; protein glycosylation.</text>
</comment>
<reference evidence="15" key="1">
    <citation type="journal article" date="2019" name="Int. J. Syst. Evol. Microbiol.">
        <title>The Global Catalogue of Microorganisms (GCM) 10K type strain sequencing project: providing services to taxonomists for standard genome sequencing and annotation.</title>
        <authorList>
            <consortium name="The Broad Institute Genomics Platform"/>
            <consortium name="The Broad Institute Genome Sequencing Center for Infectious Disease"/>
            <person name="Wu L."/>
            <person name="Ma J."/>
        </authorList>
    </citation>
    <scope>NUCLEOTIDE SEQUENCE [LARGE SCALE GENOMIC DNA]</scope>
    <source>
        <strain evidence="15">CCTCC AB 2017081</strain>
    </source>
</reference>
<dbReference type="InterPro" id="IPR035518">
    <property type="entry name" value="DPG_synthase"/>
</dbReference>
<protein>
    <recommendedName>
        <fullName evidence="4">dolichyl-phosphate beta-glucosyltransferase</fullName>
        <ecNumber evidence="4">2.4.1.117</ecNumber>
    </recommendedName>
</protein>
<evidence type="ECO:0000256" key="6">
    <source>
        <dbReference type="ARBA" id="ARBA00022679"/>
    </source>
</evidence>
<feature type="domain" description="Glycosyltransferase 2-like" evidence="13">
    <location>
        <begin position="20"/>
        <end position="185"/>
    </location>
</feature>
<dbReference type="Gene3D" id="3.90.550.10">
    <property type="entry name" value="Spore Coat Polysaccharide Biosynthesis Protein SpsA, Chain A"/>
    <property type="match status" value="1"/>
</dbReference>
<dbReference type="Pfam" id="PF00535">
    <property type="entry name" value="Glycos_transf_2"/>
    <property type="match status" value="1"/>
</dbReference>
<dbReference type="Pfam" id="PF13692">
    <property type="entry name" value="Glyco_trans_1_4"/>
    <property type="match status" value="1"/>
</dbReference>
<keyword evidence="5 14" id="KW-0328">Glycosyltransferase</keyword>
<dbReference type="Gene3D" id="3.40.50.2000">
    <property type="entry name" value="Glycogen Phosphorylase B"/>
    <property type="match status" value="2"/>
</dbReference>
<dbReference type="GO" id="GO:0016757">
    <property type="term" value="F:glycosyltransferase activity"/>
    <property type="evidence" value="ECO:0007669"/>
    <property type="project" value="UniProtKB-KW"/>
</dbReference>
<dbReference type="EMBL" id="JBHRZG010000004">
    <property type="protein sequence ID" value="MFC3832082.1"/>
    <property type="molecule type" value="Genomic_DNA"/>
</dbReference>
<evidence type="ECO:0000256" key="10">
    <source>
        <dbReference type="ARBA" id="ARBA00022989"/>
    </source>
</evidence>
<keyword evidence="10" id="KW-1133">Transmembrane helix</keyword>
<comment type="subcellular location">
    <subcellularLocation>
        <location evidence="1">Endoplasmic reticulum membrane</location>
        <topology evidence="1">Single-pass membrane protein</topology>
    </subcellularLocation>
</comment>
<evidence type="ECO:0000256" key="9">
    <source>
        <dbReference type="ARBA" id="ARBA00022968"/>
    </source>
</evidence>
<keyword evidence="8" id="KW-0256">Endoplasmic reticulum</keyword>
<evidence type="ECO:0000313" key="15">
    <source>
        <dbReference type="Proteomes" id="UP001595803"/>
    </source>
</evidence>
<comment type="catalytic activity">
    <reaction evidence="12">
        <text>a di-trans,poly-cis-dolichyl phosphate + UDP-alpha-D-glucose = a di-trans,poly-cis-dolichyl beta-D-glucosyl phosphate + UDP</text>
        <dbReference type="Rhea" id="RHEA:15401"/>
        <dbReference type="Rhea" id="RHEA-COMP:19498"/>
        <dbReference type="Rhea" id="RHEA-COMP:19502"/>
        <dbReference type="ChEBI" id="CHEBI:57525"/>
        <dbReference type="ChEBI" id="CHEBI:57683"/>
        <dbReference type="ChEBI" id="CHEBI:58223"/>
        <dbReference type="ChEBI" id="CHEBI:58885"/>
        <dbReference type="EC" id="2.4.1.117"/>
    </reaction>
    <physiologicalReaction direction="left-to-right" evidence="12">
        <dbReference type="Rhea" id="RHEA:15402"/>
    </physiologicalReaction>
</comment>
<evidence type="ECO:0000256" key="12">
    <source>
        <dbReference type="ARBA" id="ARBA00045097"/>
    </source>
</evidence>
<proteinExistence type="inferred from homology"/>
<evidence type="ECO:0000259" key="13">
    <source>
        <dbReference type="Pfam" id="PF00535"/>
    </source>
</evidence>
<organism evidence="14 15">
    <name type="scientific">Deinococcus rufus</name>
    <dbReference type="NCBI Taxonomy" id="2136097"/>
    <lineage>
        <taxon>Bacteria</taxon>
        <taxon>Thermotogati</taxon>
        <taxon>Deinococcota</taxon>
        <taxon>Deinococci</taxon>
        <taxon>Deinococcales</taxon>
        <taxon>Deinococcaceae</taxon>
        <taxon>Deinococcus</taxon>
    </lineage>
</organism>
<evidence type="ECO:0000256" key="5">
    <source>
        <dbReference type="ARBA" id="ARBA00022676"/>
    </source>
</evidence>
<dbReference type="RefSeq" id="WP_322473440.1">
    <property type="nucleotide sequence ID" value="NZ_JBHRZG010000004.1"/>
</dbReference>
<comment type="similarity">
    <text evidence="3">Belongs to the glycosyltransferase 2 family.</text>
</comment>
<evidence type="ECO:0000256" key="1">
    <source>
        <dbReference type="ARBA" id="ARBA00004389"/>
    </source>
</evidence>
<dbReference type="CDD" id="cd04188">
    <property type="entry name" value="DPG_synthase"/>
    <property type="match status" value="1"/>
</dbReference>
<evidence type="ECO:0000256" key="2">
    <source>
        <dbReference type="ARBA" id="ARBA00004922"/>
    </source>
</evidence>